<organism evidence="2 3">
    <name type="scientific">Gordonia asplenii</name>
    <dbReference type="NCBI Taxonomy" id="2725283"/>
    <lineage>
        <taxon>Bacteria</taxon>
        <taxon>Bacillati</taxon>
        <taxon>Actinomycetota</taxon>
        <taxon>Actinomycetes</taxon>
        <taxon>Mycobacteriales</taxon>
        <taxon>Gordoniaceae</taxon>
        <taxon>Gordonia</taxon>
    </lineage>
</organism>
<dbReference type="AlphaFoldDB" id="A0A848KTJ2"/>
<keyword evidence="1" id="KW-0732">Signal</keyword>
<dbReference type="EMBL" id="JABBNB010000008">
    <property type="protein sequence ID" value="NMO01582.1"/>
    <property type="molecule type" value="Genomic_DNA"/>
</dbReference>
<dbReference type="Proteomes" id="UP000550729">
    <property type="component" value="Unassembled WGS sequence"/>
</dbReference>
<evidence type="ECO:0000256" key="1">
    <source>
        <dbReference type="SAM" id="SignalP"/>
    </source>
</evidence>
<protein>
    <recommendedName>
        <fullName evidence="4">MmpS family membrane protein</fullName>
    </recommendedName>
</protein>
<reference evidence="2 3" key="1">
    <citation type="submission" date="2020-04" db="EMBL/GenBank/DDBJ databases">
        <title>Gordonia sp. nov. TBRC 11910.</title>
        <authorList>
            <person name="Suriyachadkun C."/>
        </authorList>
    </citation>
    <scope>NUCLEOTIDE SEQUENCE [LARGE SCALE GENOMIC DNA]</scope>
    <source>
        <strain evidence="2 3">TBRC 11910</strain>
    </source>
</reference>
<dbReference type="InterPro" id="IPR038468">
    <property type="entry name" value="MmpS_C"/>
</dbReference>
<name>A0A848KTJ2_9ACTN</name>
<dbReference type="Gene3D" id="2.60.40.2880">
    <property type="entry name" value="MmpS1-5, C-terminal soluble domain"/>
    <property type="match status" value="1"/>
</dbReference>
<evidence type="ECO:0000313" key="2">
    <source>
        <dbReference type="EMBL" id="NMO01582.1"/>
    </source>
</evidence>
<sequence length="126" mass="13120">MRKWMICGAAAAAVAFGAGSIAAAGASAATRGDTITFEATSDTTFGTISYFNGANILHQQHDFKLSEKGADGLYHRTISFPSVSPQQILSVRVQSEGSTAKCVIKVNGKVHSRGVAHGFRASALCT</sequence>
<evidence type="ECO:0008006" key="4">
    <source>
        <dbReference type="Google" id="ProtNLM"/>
    </source>
</evidence>
<keyword evidence="3" id="KW-1185">Reference proteome</keyword>
<dbReference type="RefSeq" id="WP_170194078.1">
    <property type="nucleotide sequence ID" value="NZ_JABBNB010000008.1"/>
</dbReference>
<evidence type="ECO:0000313" key="3">
    <source>
        <dbReference type="Proteomes" id="UP000550729"/>
    </source>
</evidence>
<feature type="chain" id="PRO_5038458704" description="MmpS family membrane protein" evidence="1">
    <location>
        <begin position="24"/>
        <end position="126"/>
    </location>
</feature>
<proteinExistence type="predicted"/>
<gene>
    <name evidence="2" type="ORF">HH308_10195</name>
</gene>
<accession>A0A848KTJ2</accession>
<feature type="signal peptide" evidence="1">
    <location>
        <begin position="1"/>
        <end position="23"/>
    </location>
</feature>
<comment type="caution">
    <text evidence="2">The sequence shown here is derived from an EMBL/GenBank/DDBJ whole genome shotgun (WGS) entry which is preliminary data.</text>
</comment>